<name>A0A927WJZ2_SELRU</name>
<dbReference type="Pfam" id="PF14076">
    <property type="entry name" value="DUF4258"/>
    <property type="match status" value="1"/>
</dbReference>
<protein>
    <submittedName>
        <fullName evidence="1">DUF4258 domain-containing protein</fullName>
    </submittedName>
</protein>
<evidence type="ECO:0000313" key="1">
    <source>
        <dbReference type="EMBL" id="MBE6086151.1"/>
    </source>
</evidence>
<sequence>MIDIERLQWYYDNDRVFITAHAAERFRQRGIKVKDIRNAVKTGEIIEQYPEDYPYPSCLLLGLSVNAQPLHVVMSDEGNASRIITAYFPDVDKWESDLKTRKV</sequence>
<dbReference type="AlphaFoldDB" id="A0A927WJZ2"/>
<evidence type="ECO:0000313" key="2">
    <source>
        <dbReference type="Proteomes" id="UP000772151"/>
    </source>
</evidence>
<accession>A0A927WJZ2</accession>
<proteinExistence type="predicted"/>
<dbReference type="InterPro" id="IPR025354">
    <property type="entry name" value="DUF4258"/>
</dbReference>
<comment type="caution">
    <text evidence="1">The sequence shown here is derived from an EMBL/GenBank/DDBJ whole genome shotgun (WGS) entry which is preliminary data.</text>
</comment>
<dbReference type="EMBL" id="SVCA01000012">
    <property type="protein sequence ID" value="MBE6086151.1"/>
    <property type="molecule type" value="Genomic_DNA"/>
</dbReference>
<dbReference type="RefSeq" id="WP_303670252.1">
    <property type="nucleotide sequence ID" value="NZ_SVCA01000012.1"/>
</dbReference>
<gene>
    <name evidence="1" type="ORF">E7203_11985</name>
</gene>
<reference evidence="1" key="1">
    <citation type="submission" date="2019-04" db="EMBL/GenBank/DDBJ databases">
        <title>Evolution of Biomass-Degrading Anaerobic Consortia Revealed by Metagenomics.</title>
        <authorList>
            <person name="Peng X."/>
        </authorList>
    </citation>
    <scope>NUCLEOTIDE SEQUENCE</scope>
    <source>
        <strain evidence="1">SIG242</strain>
    </source>
</reference>
<dbReference type="Proteomes" id="UP000772151">
    <property type="component" value="Unassembled WGS sequence"/>
</dbReference>
<organism evidence="1 2">
    <name type="scientific">Selenomonas ruminantium</name>
    <dbReference type="NCBI Taxonomy" id="971"/>
    <lineage>
        <taxon>Bacteria</taxon>
        <taxon>Bacillati</taxon>
        <taxon>Bacillota</taxon>
        <taxon>Negativicutes</taxon>
        <taxon>Selenomonadales</taxon>
        <taxon>Selenomonadaceae</taxon>
        <taxon>Selenomonas</taxon>
    </lineage>
</organism>